<dbReference type="CDD" id="cd00310">
    <property type="entry name" value="ATP-synt_Fo_a_6"/>
    <property type="match status" value="1"/>
</dbReference>
<dbReference type="InterPro" id="IPR000568">
    <property type="entry name" value="ATP_synth_F0_asu"/>
</dbReference>
<sequence length="223" mass="25619">MTPNLFSIFDPSSSPLHSLNWLSMILFMLFLPTSFWVSPSKYTLIWNLLTNMVYKEMKISLHNLNAPNLITFISIFIFIILNNFISLFPYIFTNTSHLTMTMTFSLTFWISFMIFSWLLNTTHTLIHLTPQGTPYILMPFMVLIETISNLIRPMTLAIRLTANMIAGHLLITLMSQTALSLNTLLIMILITLQCSLMSLEIAVSFIQSYVFSILSMLYSSETN</sequence>
<name>A0A9E8K2Q7_9HYME</name>
<evidence type="ECO:0000256" key="4">
    <source>
        <dbReference type="ARBA" id="ARBA00011648"/>
    </source>
</evidence>
<comment type="subunit">
    <text evidence="4">F-type ATPases have 2 components, CF(1) - the catalytic core - and CF(0) - the membrane proton channel. CF(1) has five subunits: alpha(3), beta(3), gamma(1), delta(1), epsilon(1). CF(0) has three main subunits: a, b and c.</text>
</comment>
<dbReference type="EMBL" id="OM677827">
    <property type="protein sequence ID" value="UZT67507.1"/>
    <property type="molecule type" value="Genomic_DNA"/>
</dbReference>
<reference evidence="15" key="1">
    <citation type="journal article" date="2022" name="Genes (Basel)">
        <title>Novel Gene Rearrangements in the Mitochondrial Genomes of Cynipoid Wasps (Hymenoptera: Cynipoidea).</title>
        <authorList>
            <person name="Shu X."/>
            <person name="Li Z."/>
            <person name="Yuan R."/>
            <person name="Tang P."/>
            <person name="Chen X."/>
        </authorList>
    </citation>
    <scope>NUCLEOTIDE SEQUENCE</scope>
</reference>
<proteinExistence type="inferred from homology"/>
<reference evidence="15" key="2">
    <citation type="submission" date="2022-02" db="EMBL/GenBank/DDBJ databases">
        <authorList>
            <person name="Shu X.H."/>
            <person name="Li Z.K."/>
            <person name="Tang P."/>
            <person name="Chen X.X."/>
        </authorList>
    </citation>
    <scope>NUCLEOTIDE SEQUENCE</scope>
</reference>
<feature type="transmembrane region" description="Helical" evidence="14">
    <location>
        <begin position="98"/>
        <end position="120"/>
    </location>
</feature>
<evidence type="ECO:0000256" key="7">
    <source>
        <dbReference type="ARBA" id="ARBA00022692"/>
    </source>
</evidence>
<dbReference type="InterPro" id="IPR045083">
    <property type="entry name" value="ATP_synth_F0_asu_bact/mt"/>
</dbReference>
<evidence type="ECO:0000256" key="11">
    <source>
        <dbReference type="ARBA" id="ARBA00023136"/>
    </source>
</evidence>
<evidence type="ECO:0000256" key="5">
    <source>
        <dbReference type="ARBA" id="ARBA00022448"/>
    </source>
</evidence>
<keyword evidence="9 14" id="KW-1133">Transmembrane helix</keyword>
<comment type="function">
    <text evidence="1">Mitochondrial membrane ATP synthase (F(1)F(0) ATP synthase or Complex V) produces ATP from ADP in the presence of a proton gradient across the membrane which is generated by electron transport complexes of the respiratory chain. F-type ATPases consist of two structural domains, F(1) - containing the extramembraneous catalytic core and F(0) - containing the membrane proton channel, linked together by a central stalk and a peripheral stalk. During catalysis, ATP synthesis in the catalytic domain of F(1) is coupled via a rotary mechanism of the central stalk subunits to proton translocation. Key component of the proton channel; it may play a direct role in the translocation of protons across the membrane.</text>
</comment>
<feature type="transmembrane region" description="Helical" evidence="14">
    <location>
        <begin position="199"/>
        <end position="218"/>
    </location>
</feature>
<dbReference type="Pfam" id="PF00119">
    <property type="entry name" value="ATP-synt_A"/>
    <property type="match status" value="1"/>
</dbReference>
<dbReference type="Gene3D" id="1.20.120.220">
    <property type="entry name" value="ATP synthase, F0 complex, subunit A"/>
    <property type="match status" value="1"/>
</dbReference>
<geneLocation type="mitochondrion" evidence="15"/>
<evidence type="ECO:0000256" key="2">
    <source>
        <dbReference type="ARBA" id="ARBA00004141"/>
    </source>
</evidence>
<evidence type="ECO:0000256" key="1">
    <source>
        <dbReference type="ARBA" id="ARBA00002070"/>
    </source>
</evidence>
<evidence type="ECO:0000256" key="13">
    <source>
        <dbReference type="RuleBase" id="RU004450"/>
    </source>
</evidence>
<dbReference type="NCBIfam" id="TIGR01131">
    <property type="entry name" value="ATP_synt_6_or_A"/>
    <property type="match status" value="1"/>
</dbReference>
<keyword evidence="5" id="KW-0813">Transport</keyword>
<dbReference type="InterPro" id="IPR023011">
    <property type="entry name" value="ATP_synth_F0_asu_AS"/>
</dbReference>
<gene>
    <name evidence="15" type="primary">atp6</name>
</gene>
<dbReference type="PANTHER" id="PTHR11410">
    <property type="entry name" value="ATP SYNTHASE SUBUNIT A"/>
    <property type="match status" value="1"/>
</dbReference>
<evidence type="ECO:0000256" key="14">
    <source>
        <dbReference type="SAM" id="Phobius"/>
    </source>
</evidence>
<dbReference type="GO" id="GO:0046933">
    <property type="term" value="F:proton-transporting ATP synthase activity, rotational mechanism"/>
    <property type="evidence" value="ECO:0007669"/>
    <property type="project" value="TreeGrafter"/>
</dbReference>
<evidence type="ECO:0000313" key="15">
    <source>
        <dbReference type="EMBL" id="UZT67507.1"/>
    </source>
</evidence>
<dbReference type="AlphaFoldDB" id="A0A9E8K2Q7"/>
<feature type="transmembrane region" description="Helical" evidence="14">
    <location>
        <begin position="69"/>
        <end position="92"/>
    </location>
</feature>
<dbReference type="GO" id="GO:0005743">
    <property type="term" value="C:mitochondrial inner membrane"/>
    <property type="evidence" value="ECO:0007669"/>
    <property type="project" value="UniProtKB-SubCell"/>
</dbReference>
<evidence type="ECO:0000256" key="12">
    <source>
        <dbReference type="ARBA" id="ARBA00023310"/>
    </source>
</evidence>
<comment type="similarity">
    <text evidence="3">Belongs to the ATPase A chain family.</text>
</comment>
<organism evidence="15">
    <name type="scientific">Trybliographa sp. ZJUH 20220008</name>
    <dbReference type="NCBI Taxonomy" id="2943454"/>
    <lineage>
        <taxon>Eukaryota</taxon>
        <taxon>Metazoa</taxon>
        <taxon>Ecdysozoa</taxon>
        <taxon>Arthropoda</taxon>
        <taxon>Hexapoda</taxon>
        <taxon>Insecta</taxon>
        <taxon>Pterygota</taxon>
        <taxon>Neoptera</taxon>
        <taxon>Endopterygota</taxon>
        <taxon>Hymenoptera</taxon>
        <taxon>Apocrita</taxon>
        <taxon>Proctotrupomorpha</taxon>
        <taxon>Cynipoidea</taxon>
        <taxon>Figitidae</taxon>
        <taxon>Eucoilinae</taxon>
        <taxon>Trybliographa</taxon>
    </lineage>
</organism>
<comment type="subcellular location">
    <subcellularLocation>
        <location evidence="2">Membrane</location>
        <topology evidence="2">Multi-pass membrane protein</topology>
    </subcellularLocation>
    <subcellularLocation>
        <location evidence="13">Mitochondrion inner membrane</location>
        <topology evidence="13">Multi-pass membrane protein</topology>
    </subcellularLocation>
</comment>
<evidence type="ECO:0000256" key="8">
    <source>
        <dbReference type="ARBA" id="ARBA00022781"/>
    </source>
</evidence>
<dbReference type="GO" id="GO:0045259">
    <property type="term" value="C:proton-transporting ATP synthase complex"/>
    <property type="evidence" value="ECO:0007669"/>
    <property type="project" value="UniProtKB-KW"/>
</dbReference>
<keyword evidence="7 14" id="KW-0812">Transmembrane</keyword>
<dbReference type="SUPFAM" id="SSF81336">
    <property type="entry name" value="F1F0 ATP synthase subunit A"/>
    <property type="match status" value="1"/>
</dbReference>
<evidence type="ECO:0000256" key="9">
    <source>
        <dbReference type="ARBA" id="ARBA00022989"/>
    </source>
</evidence>
<keyword evidence="15" id="KW-0496">Mitochondrion</keyword>
<keyword evidence="11 14" id="KW-0472">Membrane</keyword>
<feature type="transmembrane region" description="Helical" evidence="14">
    <location>
        <begin position="171"/>
        <end position="192"/>
    </location>
</feature>
<feature type="transmembrane region" description="Helical" evidence="14">
    <location>
        <begin position="20"/>
        <end position="49"/>
    </location>
</feature>
<evidence type="ECO:0000256" key="10">
    <source>
        <dbReference type="ARBA" id="ARBA00023065"/>
    </source>
</evidence>
<keyword evidence="6" id="KW-0138">CF(0)</keyword>
<dbReference type="PROSITE" id="PS00449">
    <property type="entry name" value="ATPASE_A"/>
    <property type="match status" value="1"/>
</dbReference>
<keyword evidence="10" id="KW-0406">Ion transport</keyword>
<keyword evidence="8" id="KW-0375">Hydrogen ion transport</keyword>
<evidence type="ECO:0000256" key="6">
    <source>
        <dbReference type="ARBA" id="ARBA00022547"/>
    </source>
</evidence>
<dbReference type="PRINTS" id="PR00123">
    <property type="entry name" value="ATPASEA"/>
</dbReference>
<dbReference type="InterPro" id="IPR035908">
    <property type="entry name" value="F0_ATP_A_sf"/>
</dbReference>
<keyword evidence="12" id="KW-0066">ATP synthesis</keyword>
<protein>
    <recommendedName>
        <fullName evidence="13">ATP synthase subunit a</fullName>
    </recommendedName>
</protein>
<evidence type="ECO:0000256" key="3">
    <source>
        <dbReference type="ARBA" id="ARBA00006810"/>
    </source>
</evidence>
<accession>A0A9E8K2Q7</accession>
<dbReference type="PANTHER" id="PTHR11410:SF0">
    <property type="entry name" value="ATP SYNTHASE SUBUNIT A"/>
    <property type="match status" value="1"/>
</dbReference>